<dbReference type="STRING" id="1851148.SMSP2_00645"/>
<feature type="domain" description="Major facilitator superfamily (MFS) profile" evidence="7">
    <location>
        <begin position="1"/>
        <end position="355"/>
    </location>
</feature>
<feature type="transmembrane region" description="Helical" evidence="6">
    <location>
        <begin position="44"/>
        <end position="62"/>
    </location>
</feature>
<dbReference type="GO" id="GO:0005886">
    <property type="term" value="C:plasma membrane"/>
    <property type="evidence" value="ECO:0007669"/>
    <property type="project" value="UniProtKB-SubCell"/>
</dbReference>
<dbReference type="AlphaFoldDB" id="A0A1Q2MC91"/>
<dbReference type="Gene3D" id="1.20.1250.20">
    <property type="entry name" value="MFS general substrate transporter like domains"/>
    <property type="match status" value="2"/>
</dbReference>
<feature type="transmembrane region" description="Helical" evidence="6">
    <location>
        <begin position="273"/>
        <end position="292"/>
    </location>
</feature>
<dbReference type="Proteomes" id="UP000188181">
    <property type="component" value="Chromosome"/>
</dbReference>
<dbReference type="PROSITE" id="PS50850">
    <property type="entry name" value="MFS"/>
    <property type="match status" value="1"/>
</dbReference>
<proteinExistence type="predicted"/>
<comment type="subcellular location">
    <subcellularLocation>
        <location evidence="1">Cell membrane</location>
        <topology evidence="1">Multi-pass membrane protein</topology>
    </subcellularLocation>
</comment>
<keyword evidence="5 6" id="KW-0472">Membrane</keyword>
<dbReference type="Pfam" id="PF07690">
    <property type="entry name" value="MFS_1"/>
    <property type="match status" value="1"/>
</dbReference>
<accession>A0A1Q2MC91</accession>
<dbReference type="InterPro" id="IPR011701">
    <property type="entry name" value="MFS"/>
</dbReference>
<dbReference type="EMBL" id="CP019646">
    <property type="protein sequence ID" value="AQQ70301.1"/>
    <property type="molecule type" value="Genomic_DNA"/>
</dbReference>
<organism evidence="8 9">
    <name type="scientific">Limihaloglobus sulfuriphilus</name>
    <dbReference type="NCBI Taxonomy" id="1851148"/>
    <lineage>
        <taxon>Bacteria</taxon>
        <taxon>Pseudomonadati</taxon>
        <taxon>Planctomycetota</taxon>
        <taxon>Phycisphaerae</taxon>
        <taxon>Sedimentisphaerales</taxon>
        <taxon>Sedimentisphaeraceae</taxon>
        <taxon>Limihaloglobus</taxon>
    </lineage>
</organism>
<dbReference type="KEGG" id="pbas:SMSP2_00645"/>
<dbReference type="InterPro" id="IPR020846">
    <property type="entry name" value="MFS_dom"/>
</dbReference>
<dbReference type="PANTHER" id="PTHR43124:SF3">
    <property type="entry name" value="CHLORAMPHENICOL EFFLUX PUMP RV0191"/>
    <property type="match status" value="1"/>
</dbReference>
<feature type="transmembrane region" description="Helical" evidence="6">
    <location>
        <begin position="12"/>
        <end position="32"/>
    </location>
</feature>
<name>A0A1Q2MC91_9BACT</name>
<evidence type="ECO:0000313" key="8">
    <source>
        <dbReference type="EMBL" id="AQQ70301.1"/>
    </source>
</evidence>
<dbReference type="InterPro" id="IPR050189">
    <property type="entry name" value="MFS_Efflux_Transporters"/>
</dbReference>
<evidence type="ECO:0000256" key="3">
    <source>
        <dbReference type="ARBA" id="ARBA00022692"/>
    </source>
</evidence>
<gene>
    <name evidence="8" type="ORF">SMSP2_00645</name>
</gene>
<evidence type="ECO:0000256" key="5">
    <source>
        <dbReference type="ARBA" id="ARBA00023136"/>
    </source>
</evidence>
<feature type="transmembrane region" description="Helical" evidence="6">
    <location>
        <begin position="299"/>
        <end position="323"/>
    </location>
</feature>
<evidence type="ECO:0000256" key="1">
    <source>
        <dbReference type="ARBA" id="ARBA00004651"/>
    </source>
</evidence>
<evidence type="ECO:0000256" key="4">
    <source>
        <dbReference type="ARBA" id="ARBA00022989"/>
    </source>
</evidence>
<protein>
    <submittedName>
        <fullName evidence="8">Putative transporter</fullName>
    </submittedName>
</protein>
<keyword evidence="4 6" id="KW-1133">Transmembrane helix</keyword>
<keyword evidence="2" id="KW-1003">Cell membrane</keyword>
<feature type="transmembrane region" description="Helical" evidence="6">
    <location>
        <begin position="216"/>
        <end position="235"/>
    </location>
</feature>
<keyword evidence="3 6" id="KW-0812">Transmembrane</keyword>
<feature type="transmembrane region" description="Helical" evidence="6">
    <location>
        <begin position="109"/>
        <end position="129"/>
    </location>
</feature>
<feature type="transmembrane region" description="Helical" evidence="6">
    <location>
        <begin position="68"/>
        <end position="88"/>
    </location>
</feature>
<dbReference type="SUPFAM" id="SSF103473">
    <property type="entry name" value="MFS general substrate transporter"/>
    <property type="match status" value="1"/>
</dbReference>
<reference evidence="9" key="1">
    <citation type="submission" date="2017-02" db="EMBL/GenBank/DDBJ databases">
        <title>Comparative genomics and description of representatives of a novel lineage of planctomycetes thriving in anoxic sediments.</title>
        <authorList>
            <person name="Spring S."/>
            <person name="Bunk B."/>
            <person name="Sproer C."/>
        </authorList>
    </citation>
    <scope>NUCLEOTIDE SEQUENCE [LARGE SCALE GENOMIC DNA]</scope>
    <source>
        <strain evidence="9">SM-Chi-D1</strain>
    </source>
</reference>
<feature type="transmembrane region" description="Helical" evidence="6">
    <location>
        <begin position="177"/>
        <end position="204"/>
    </location>
</feature>
<feature type="transmembrane region" description="Helical" evidence="6">
    <location>
        <begin position="329"/>
        <end position="350"/>
    </location>
</feature>
<dbReference type="GO" id="GO:0022857">
    <property type="term" value="F:transmembrane transporter activity"/>
    <property type="evidence" value="ECO:0007669"/>
    <property type="project" value="InterPro"/>
</dbReference>
<dbReference type="PANTHER" id="PTHR43124">
    <property type="entry name" value="PURINE EFFLUX PUMP PBUE"/>
    <property type="match status" value="1"/>
</dbReference>
<sequence length="365" mass="38420">MPNIKASLGMDHGAAGGVFLFIASGYLAGIILSGIISCIIKHRSVIFISAVSCGTAVIFMSFSHSAAVLNGFASLTGLAAGLYLPSGIASITHIVKPSGWGRALSIHELAPNLAFLTAPLIAEVCLSFMNWRNTLQLIGCCSVAAGIIYYSCGKSGNFKGRMPAYSQAVSFFRMRSYWIMLVLFSLGVLSTLGIYTMIPLYLIAEFNYSRLAANTILSISRILTLVTVFVSGWSVDRFGLRRTLSTVFIVTSVLTLSMAAASGRFLIPAVFAQPLAAVCFFPAGIAALSAIFPEKSRNVGISLSVPLAFWIGAGLAPAALGAFADRGMFRAGFAVAGVAFLAGGVLSYFLDIPSVKEDAATDAEK</sequence>
<evidence type="ECO:0000313" key="9">
    <source>
        <dbReference type="Proteomes" id="UP000188181"/>
    </source>
</evidence>
<dbReference type="InterPro" id="IPR036259">
    <property type="entry name" value="MFS_trans_sf"/>
</dbReference>
<keyword evidence="9" id="KW-1185">Reference proteome</keyword>
<feature type="transmembrane region" description="Helical" evidence="6">
    <location>
        <begin position="135"/>
        <end position="152"/>
    </location>
</feature>
<evidence type="ECO:0000256" key="6">
    <source>
        <dbReference type="SAM" id="Phobius"/>
    </source>
</evidence>
<feature type="transmembrane region" description="Helical" evidence="6">
    <location>
        <begin position="247"/>
        <end position="267"/>
    </location>
</feature>
<evidence type="ECO:0000259" key="7">
    <source>
        <dbReference type="PROSITE" id="PS50850"/>
    </source>
</evidence>
<evidence type="ECO:0000256" key="2">
    <source>
        <dbReference type="ARBA" id="ARBA00022475"/>
    </source>
</evidence>